<dbReference type="RefSeq" id="WP_121907547.1">
    <property type="nucleotide sequence ID" value="NZ_REFC01000013.1"/>
</dbReference>
<reference evidence="3 4" key="1">
    <citation type="submission" date="2018-10" db="EMBL/GenBank/DDBJ databases">
        <title>Genomic Encyclopedia of Archaeal and Bacterial Type Strains, Phase II (KMG-II): from individual species to whole genera.</title>
        <authorList>
            <person name="Goeker M."/>
        </authorList>
    </citation>
    <scope>NUCLEOTIDE SEQUENCE [LARGE SCALE GENOMIC DNA]</scope>
    <source>
        <strain evidence="3 4">DSM 23424</strain>
    </source>
</reference>
<feature type="transmembrane region" description="Helical" evidence="1">
    <location>
        <begin position="79"/>
        <end position="100"/>
    </location>
</feature>
<dbReference type="Proteomes" id="UP000271339">
    <property type="component" value="Unassembled WGS sequence"/>
</dbReference>
<comment type="caution">
    <text evidence="3">The sequence shown here is derived from an EMBL/GenBank/DDBJ whole genome shotgun (WGS) entry which is preliminary data.</text>
</comment>
<gene>
    <name evidence="3" type="ORF">BXY75_1973</name>
</gene>
<dbReference type="Gene3D" id="1.10.287.1260">
    <property type="match status" value="1"/>
</dbReference>
<evidence type="ECO:0000313" key="3">
    <source>
        <dbReference type="EMBL" id="RMA58600.1"/>
    </source>
</evidence>
<keyword evidence="4" id="KW-1185">Reference proteome</keyword>
<feature type="transmembrane region" description="Helical" evidence="1">
    <location>
        <begin position="186"/>
        <end position="209"/>
    </location>
</feature>
<keyword evidence="1 3" id="KW-0812">Transmembrane</keyword>
<sequence>MERIDQWRELTFNSLNEMGISIMNAIPNILGAILILIIGWIITKIIVFLLKRILRIAKADKLTELINEKNLFGETDLKFNVTSVIVGFVKWVLFLVFLIVASDIMNWEIVSLEIGKLLRYLPKLFSAIALFMVGLYIASFLKKAIRGLFESFDLNGAKIISSLVFYVIAIIITVTALNQAGIDTNIITNNLTIILGAFLAAMALGFGIGSKDIISDLLRTFYTRKNYEVGQSIEFNDVSGTIESIDNISMTLKTATGKIVIPIKDVVENQIRIIE</sequence>
<feature type="domain" description="Mechanosensitive ion channel MscS" evidence="2">
    <location>
        <begin position="221"/>
        <end position="271"/>
    </location>
</feature>
<dbReference type="EMBL" id="REFC01000013">
    <property type="protein sequence ID" value="RMA58600.1"/>
    <property type="molecule type" value="Genomic_DNA"/>
</dbReference>
<dbReference type="PANTHER" id="PTHR30221:SF1">
    <property type="entry name" value="SMALL-CONDUCTANCE MECHANOSENSITIVE CHANNEL"/>
    <property type="match status" value="1"/>
</dbReference>
<dbReference type="SUPFAM" id="SSF82861">
    <property type="entry name" value="Mechanosensitive channel protein MscS (YggB), transmembrane region"/>
    <property type="match status" value="1"/>
</dbReference>
<dbReference type="Pfam" id="PF00924">
    <property type="entry name" value="MS_channel_2nd"/>
    <property type="match status" value="1"/>
</dbReference>
<dbReference type="PANTHER" id="PTHR30221">
    <property type="entry name" value="SMALL-CONDUCTANCE MECHANOSENSITIVE CHANNEL"/>
    <property type="match status" value="1"/>
</dbReference>
<accession>A0A3L9YGM5</accession>
<dbReference type="Pfam" id="PF05552">
    <property type="entry name" value="MS_channel_1st_1"/>
    <property type="match status" value="2"/>
</dbReference>
<dbReference type="OrthoDB" id="1493289at2"/>
<dbReference type="InterPro" id="IPR045275">
    <property type="entry name" value="MscS_archaea/bacteria_type"/>
</dbReference>
<feature type="transmembrane region" description="Helical" evidence="1">
    <location>
        <begin position="159"/>
        <end position="180"/>
    </location>
</feature>
<dbReference type="InterPro" id="IPR006685">
    <property type="entry name" value="MscS_channel_2nd"/>
</dbReference>
<name>A0A3L9YGM5_9FLAO</name>
<dbReference type="InterPro" id="IPR008910">
    <property type="entry name" value="MSC_TM_helix"/>
</dbReference>
<feature type="transmembrane region" description="Helical" evidence="1">
    <location>
        <begin position="25"/>
        <end position="50"/>
    </location>
</feature>
<protein>
    <submittedName>
        <fullName evidence="3">Putative transporter (Transmembrane protein)</fullName>
    </submittedName>
</protein>
<evidence type="ECO:0000256" key="1">
    <source>
        <dbReference type="SAM" id="Phobius"/>
    </source>
</evidence>
<dbReference type="GO" id="GO:0016020">
    <property type="term" value="C:membrane"/>
    <property type="evidence" value="ECO:0007669"/>
    <property type="project" value="InterPro"/>
</dbReference>
<dbReference type="InterPro" id="IPR011014">
    <property type="entry name" value="MscS_channel_TM-2"/>
</dbReference>
<keyword evidence="1" id="KW-0472">Membrane</keyword>
<dbReference type="GO" id="GO:0008381">
    <property type="term" value="F:mechanosensitive monoatomic ion channel activity"/>
    <property type="evidence" value="ECO:0007669"/>
    <property type="project" value="InterPro"/>
</dbReference>
<organism evidence="3 4">
    <name type="scientific">Ulvibacter antarcticus</name>
    <dbReference type="NCBI Taxonomy" id="442714"/>
    <lineage>
        <taxon>Bacteria</taxon>
        <taxon>Pseudomonadati</taxon>
        <taxon>Bacteroidota</taxon>
        <taxon>Flavobacteriia</taxon>
        <taxon>Flavobacteriales</taxon>
        <taxon>Flavobacteriaceae</taxon>
        <taxon>Ulvibacter</taxon>
    </lineage>
</organism>
<dbReference type="AlphaFoldDB" id="A0A3L9YGM5"/>
<keyword evidence="1" id="KW-1133">Transmembrane helix</keyword>
<feature type="transmembrane region" description="Helical" evidence="1">
    <location>
        <begin position="120"/>
        <end position="138"/>
    </location>
</feature>
<evidence type="ECO:0000313" key="4">
    <source>
        <dbReference type="Proteomes" id="UP000271339"/>
    </source>
</evidence>
<evidence type="ECO:0000259" key="2">
    <source>
        <dbReference type="Pfam" id="PF00924"/>
    </source>
</evidence>
<proteinExistence type="predicted"/>